<dbReference type="AlphaFoldDB" id="A0A2A7BA84"/>
<dbReference type="RefSeq" id="WP_097771828.1">
    <property type="nucleotide sequence ID" value="NZ_CP065380.1"/>
</dbReference>
<dbReference type="GO" id="GO:0004803">
    <property type="term" value="F:transposase activity"/>
    <property type="evidence" value="ECO:0007669"/>
    <property type="project" value="InterPro"/>
</dbReference>
<evidence type="ECO:0000313" key="2">
    <source>
        <dbReference type="Proteomes" id="UP000220438"/>
    </source>
</evidence>
<sequence>MKYSYEYKKQCMELYRQGKWPETPAGVKQKNFHETIRKWARMEEACGPEVLHHKSQNKVWTAKEKYELVAKVLAGVSNKEAAFTAGINDGLLYQWVRCYKMKGYQGLAAQRKGRPPKEPDMKKKIVPAELTPSEREEMIRLRAENEHLRAENAVIKKEIALREERCAAQLKAKKLRSSKNSAKKDTD</sequence>
<reference evidence="1 2" key="1">
    <citation type="journal article" date="2017" name="Front. Microbiol.">
        <title>New Insights into the Diversity of the Genus Faecalibacterium.</title>
        <authorList>
            <person name="Benevides L."/>
            <person name="Burman S."/>
            <person name="Martin R."/>
            <person name="Robert V."/>
            <person name="Thomas M."/>
            <person name="Miquel S."/>
            <person name="Chain F."/>
            <person name="Sokol H."/>
            <person name="Bermudez-Humaran L.G."/>
            <person name="Morrison M."/>
            <person name="Langella P."/>
            <person name="Azevedo V.A."/>
            <person name="Chatel J.M."/>
            <person name="Soares S."/>
        </authorList>
    </citation>
    <scope>NUCLEOTIDE SEQUENCE [LARGE SCALE GENOMIC DNA]</scope>
    <source>
        <strain evidence="1 2">AHMP21</strain>
    </source>
</reference>
<dbReference type="Pfam" id="PF01527">
    <property type="entry name" value="HTH_Tnp_1"/>
    <property type="match status" value="1"/>
</dbReference>
<accession>A0A2A7BA84</accession>
<dbReference type="SUPFAM" id="SSF48295">
    <property type="entry name" value="TrpR-like"/>
    <property type="match status" value="1"/>
</dbReference>
<organism evidence="1 2">
    <name type="scientific">Faecalibacterium prausnitzii</name>
    <dbReference type="NCBI Taxonomy" id="853"/>
    <lineage>
        <taxon>Bacteria</taxon>
        <taxon>Bacillati</taxon>
        <taxon>Bacillota</taxon>
        <taxon>Clostridia</taxon>
        <taxon>Eubacteriales</taxon>
        <taxon>Oscillospiraceae</taxon>
        <taxon>Faecalibacterium</taxon>
    </lineage>
</organism>
<dbReference type="Gene3D" id="1.10.10.10">
    <property type="entry name" value="Winged helix-like DNA-binding domain superfamily/Winged helix DNA-binding domain"/>
    <property type="match status" value="1"/>
</dbReference>
<protein>
    <submittedName>
        <fullName evidence="1">Transposase</fullName>
    </submittedName>
</protein>
<dbReference type="InterPro" id="IPR010921">
    <property type="entry name" value="Trp_repressor/repl_initiator"/>
</dbReference>
<dbReference type="PANTHER" id="PTHR33795:SF1">
    <property type="entry name" value="INSERTION ELEMENT IS150 PROTEIN INSJ"/>
    <property type="match status" value="1"/>
</dbReference>
<name>A0A2A7BA84_9FIRM</name>
<comment type="caution">
    <text evidence="1">The sequence shown here is derived from an EMBL/GenBank/DDBJ whole genome shotgun (WGS) entry which is preliminary data.</text>
</comment>
<dbReference type="InterPro" id="IPR052057">
    <property type="entry name" value="IS150/IS1296_orfA-like"/>
</dbReference>
<dbReference type="GO" id="GO:0006313">
    <property type="term" value="P:DNA transposition"/>
    <property type="evidence" value="ECO:0007669"/>
    <property type="project" value="InterPro"/>
</dbReference>
<dbReference type="EMBL" id="NOUW01000045">
    <property type="protein sequence ID" value="PDX88276.1"/>
    <property type="molecule type" value="Genomic_DNA"/>
</dbReference>
<dbReference type="GO" id="GO:0043565">
    <property type="term" value="F:sequence-specific DNA binding"/>
    <property type="evidence" value="ECO:0007669"/>
    <property type="project" value="InterPro"/>
</dbReference>
<gene>
    <name evidence="1" type="ORF">CHR61_13855</name>
</gene>
<proteinExistence type="predicted"/>
<dbReference type="Proteomes" id="UP000220438">
    <property type="component" value="Unassembled WGS sequence"/>
</dbReference>
<dbReference type="InterPro" id="IPR036388">
    <property type="entry name" value="WH-like_DNA-bd_sf"/>
</dbReference>
<dbReference type="PANTHER" id="PTHR33795">
    <property type="entry name" value="INSERTION ELEMENT IS150 PROTEIN INSJ"/>
    <property type="match status" value="1"/>
</dbReference>
<dbReference type="InterPro" id="IPR002514">
    <property type="entry name" value="Transposase_8"/>
</dbReference>
<evidence type="ECO:0000313" key="1">
    <source>
        <dbReference type="EMBL" id="PDX88276.1"/>
    </source>
</evidence>